<dbReference type="InterPro" id="IPR024072">
    <property type="entry name" value="DHFR-like_dom_sf"/>
</dbReference>
<dbReference type="Pfam" id="PF00383">
    <property type="entry name" value="dCMP_cyt_deam_1"/>
    <property type="match status" value="1"/>
</dbReference>
<dbReference type="NCBIfam" id="TIGR00326">
    <property type="entry name" value="eubact_ribD"/>
    <property type="match status" value="1"/>
</dbReference>
<evidence type="ECO:0000256" key="14">
    <source>
        <dbReference type="PIRSR" id="PIRSR006769-2"/>
    </source>
</evidence>
<dbReference type="InterPro" id="IPR004794">
    <property type="entry name" value="Eubact_RibD"/>
</dbReference>
<dbReference type="GO" id="GO:0008270">
    <property type="term" value="F:zinc ion binding"/>
    <property type="evidence" value="ECO:0007669"/>
    <property type="project" value="InterPro"/>
</dbReference>
<evidence type="ECO:0000256" key="13">
    <source>
        <dbReference type="PIRSR" id="PIRSR006769-1"/>
    </source>
</evidence>
<comment type="catalytic activity">
    <reaction evidence="12">
        <text>2,5-diamino-6-hydroxy-4-(5-phosphoribosylamino)-pyrimidine + H2O + H(+) = 5-amino-6-(5-phospho-D-ribosylamino)uracil + NH4(+)</text>
        <dbReference type="Rhea" id="RHEA:21868"/>
        <dbReference type="ChEBI" id="CHEBI:15377"/>
        <dbReference type="ChEBI" id="CHEBI:15378"/>
        <dbReference type="ChEBI" id="CHEBI:28938"/>
        <dbReference type="ChEBI" id="CHEBI:58453"/>
        <dbReference type="ChEBI" id="CHEBI:58614"/>
        <dbReference type="EC" id="3.5.4.26"/>
    </reaction>
</comment>
<feature type="domain" description="CMP/dCMP-type deaminase" evidence="16">
    <location>
        <begin position="4"/>
        <end position="128"/>
    </location>
</feature>
<dbReference type="AlphaFoldDB" id="A0A917MEJ6"/>
<comment type="catalytic activity">
    <reaction evidence="12">
        <text>5-amino-6-(5-phospho-D-ribitylamino)uracil + NADP(+) = 5-amino-6-(5-phospho-D-ribosylamino)uracil + NADPH + H(+)</text>
        <dbReference type="Rhea" id="RHEA:17845"/>
        <dbReference type="ChEBI" id="CHEBI:15378"/>
        <dbReference type="ChEBI" id="CHEBI:57783"/>
        <dbReference type="ChEBI" id="CHEBI:58349"/>
        <dbReference type="ChEBI" id="CHEBI:58421"/>
        <dbReference type="ChEBI" id="CHEBI:58453"/>
        <dbReference type="EC" id="1.1.1.193"/>
    </reaction>
</comment>
<protein>
    <recommendedName>
        <fullName evidence="12">Riboflavin biosynthesis protein RibD</fullName>
    </recommendedName>
    <domain>
        <recommendedName>
            <fullName evidence="12">Diaminohydroxyphosphoribosylaminopyrimidine deaminase</fullName>
            <shortName evidence="12">DRAP deaminase</shortName>
            <ecNumber evidence="12">3.5.4.26</ecNumber>
        </recommendedName>
        <alternativeName>
            <fullName evidence="12">Riboflavin-specific deaminase</fullName>
        </alternativeName>
    </domain>
    <domain>
        <recommendedName>
            <fullName evidence="12">5-amino-6-(5-phosphoribosylamino)uracil reductase</fullName>
            <ecNumber evidence="12">1.1.1.193</ecNumber>
        </recommendedName>
        <alternativeName>
            <fullName evidence="12">HTP reductase</fullName>
        </alternativeName>
    </domain>
</protein>
<reference evidence="17" key="2">
    <citation type="submission" date="2020-09" db="EMBL/GenBank/DDBJ databases">
        <authorList>
            <person name="Sun Q."/>
            <person name="Zhou Y."/>
        </authorList>
    </citation>
    <scope>NUCLEOTIDE SEQUENCE</scope>
    <source>
        <strain evidence="17">CGMCC 1.15763</strain>
    </source>
</reference>
<feature type="binding site" evidence="15">
    <location>
        <position position="53"/>
    </location>
    <ligand>
        <name>Zn(2+)</name>
        <dbReference type="ChEBI" id="CHEBI:29105"/>
        <note>catalytic</note>
    </ligand>
</feature>
<evidence type="ECO:0000256" key="5">
    <source>
        <dbReference type="ARBA" id="ARBA00007417"/>
    </source>
</evidence>
<dbReference type="EC" id="1.1.1.193" evidence="12"/>
<evidence type="ECO:0000256" key="9">
    <source>
        <dbReference type="ARBA" id="ARBA00022857"/>
    </source>
</evidence>
<evidence type="ECO:0000256" key="6">
    <source>
        <dbReference type="ARBA" id="ARBA00022619"/>
    </source>
</evidence>
<evidence type="ECO:0000259" key="16">
    <source>
        <dbReference type="PROSITE" id="PS51747"/>
    </source>
</evidence>
<evidence type="ECO:0000313" key="18">
    <source>
        <dbReference type="Proteomes" id="UP000633278"/>
    </source>
</evidence>
<comment type="cofactor">
    <cofactor evidence="12 15">
        <name>Zn(2+)</name>
        <dbReference type="ChEBI" id="CHEBI:29105"/>
    </cofactor>
    <text evidence="12 15">Binds 1 zinc ion.</text>
</comment>
<evidence type="ECO:0000256" key="4">
    <source>
        <dbReference type="ARBA" id="ARBA00005259"/>
    </source>
</evidence>
<dbReference type="Proteomes" id="UP000633278">
    <property type="component" value="Unassembled WGS sequence"/>
</dbReference>
<feature type="binding site" evidence="14">
    <location>
        <begin position="304"/>
        <end position="310"/>
    </location>
    <ligand>
        <name>NADP(+)</name>
        <dbReference type="ChEBI" id="CHEBI:58349"/>
    </ligand>
</feature>
<comment type="similarity">
    <text evidence="4 12">In the N-terminal section; belongs to the cytidine and deoxycytidylate deaminase family.</text>
</comment>
<evidence type="ECO:0000256" key="3">
    <source>
        <dbReference type="ARBA" id="ARBA00004910"/>
    </source>
</evidence>
<feature type="active site" description="Proton donor" evidence="13">
    <location>
        <position position="55"/>
    </location>
</feature>
<keyword evidence="10 12" id="KW-0560">Oxidoreductase</keyword>
<dbReference type="CDD" id="cd01284">
    <property type="entry name" value="Riboflavin_deaminase-reductase"/>
    <property type="match status" value="1"/>
</dbReference>
<dbReference type="SUPFAM" id="SSF53927">
    <property type="entry name" value="Cytidine deaminase-like"/>
    <property type="match status" value="1"/>
</dbReference>
<proteinExistence type="inferred from homology"/>
<feature type="binding site" evidence="15">
    <location>
        <position position="80"/>
    </location>
    <ligand>
        <name>Zn(2+)</name>
        <dbReference type="ChEBI" id="CHEBI:29105"/>
        <note>catalytic</note>
    </ligand>
</feature>
<feature type="binding site" evidence="14">
    <location>
        <position position="159"/>
    </location>
    <ligand>
        <name>NADP(+)</name>
        <dbReference type="ChEBI" id="CHEBI:58349"/>
    </ligand>
</feature>
<dbReference type="PANTHER" id="PTHR38011:SF7">
    <property type="entry name" value="2,5-DIAMINO-6-RIBOSYLAMINO-4(3H)-PYRIMIDINONE 5'-PHOSPHATE REDUCTASE"/>
    <property type="match status" value="1"/>
</dbReference>
<dbReference type="InterPro" id="IPR016192">
    <property type="entry name" value="APOBEC/CMP_deaminase_Zn-bd"/>
</dbReference>
<feature type="binding site" evidence="14">
    <location>
        <position position="212"/>
    </location>
    <ligand>
        <name>substrate</name>
    </ligand>
</feature>
<feature type="binding site" evidence="14">
    <location>
        <position position="215"/>
    </location>
    <ligand>
        <name>substrate</name>
    </ligand>
</feature>
<dbReference type="InterPro" id="IPR002734">
    <property type="entry name" value="RibDG_C"/>
</dbReference>
<dbReference type="PIRSF" id="PIRSF006769">
    <property type="entry name" value="RibD"/>
    <property type="match status" value="1"/>
</dbReference>
<comment type="pathway">
    <text evidence="3 12">Cofactor biosynthesis; riboflavin biosynthesis; 5-amino-6-(D-ribitylamino)uracil from GTP: step 3/4.</text>
</comment>
<keyword evidence="7 12" id="KW-0479">Metal-binding</keyword>
<feature type="binding site" evidence="14">
    <location>
        <position position="192"/>
    </location>
    <ligand>
        <name>substrate</name>
    </ligand>
</feature>
<keyword evidence="9 12" id="KW-0521">NADP</keyword>
<evidence type="ECO:0000256" key="7">
    <source>
        <dbReference type="ARBA" id="ARBA00022723"/>
    </source>
</evidence>
<evidence type="ECO:0000256" key="10">
    <source>
        <dbReference type="ARBA" id="ARBA00023002"/>
    </source>
</evidence>
<dbReference type="Gene3D" id="3.40.140.10">
    <property type="entry name" value="Cytidine Deaminase, domain 2"/>
    <property type="match status" value="1"/>
</dbReference>
<feature type="binding site" evidence="14">
    <location>
        <position position="204"/>
    </location>
    <ligand>
        <name>NADP(+)</name>
        <dbReference type="ChEBI" id="CHEBI:58349"/>
    </ligand>
</feature>
<keyword evidence="18" id="KW-1185">Reference proteome</keyword>
<evidence type="ECO:0000256" key="12">
    <source>
        <dbReference type="PIRNR" id="PIRNR006769"/>
    </source>
</evidence>
<reference evidence="17" key="1">
    <citation type="journal article" date="2014" name="Int. J. Syst. Evol. Microbiol.">
        <title>Complete genome sequence of Corynebacterium casei LMG S-19264T (=DSM 44701T), isolated from a smear-ripened cheese.</title>
        <authorList>
            <consortium name="US DOE Joint Genome Institute (JGI-PGF)"/>
            <person name="Walter F."/>
            <person name="Albersmeier A."/>
            <person name="Kalinowski J."/>
            <person name="Ruckert C."/>
        </authorList>
    </citation>
    <scope>NUCLEOTIDE SEQUENCE</scope>
    <source>
        <strain evidence="17">CGMCC 1.15763</strain>
    </source>
</reference>
<dbReference type="EMBL" id="BMJW01000002">
    <property type="protein sequence ID" value="GGH00426.1"/>
    <property type="molecule type" value="Genomic_DNA"/>
</dbReference>
<comment type="pathway">
    <text evidence="2 12">Cofactor biosynthesis; riboflavin biosynthesis; 5-amino-6-(D-ribitylamino)uracil from GTP: step 2/4.</text>
</comment>
<keyword evidence="6 12" id="KW-0686">Riboflavin biosynthesis</keyword>
<name>A0A917MEJ6_9FLAO</name>
<dbReference type="SUPFAM" id="SSF53597">
    <property type="entry name" value="Dihydrofolate reductase-like"/>
    <property type="match status" value="1"/>
</dbReference>
<keyword evidence="11" id="KW-0511">Multifunctional enzyme</keyword>
<dbReference type="InterPro" id="IPR016193">
    <property type="entry name" value="Cytidine_deaminase-like"/>
</dbReference>
<dbReference type="GO" id="GO:0008703">
    <property type="term" value="F:5-amino-6-(5-phosphoribosylamino)uracil reductase activity"/>
    <property type="evidence" value="ECO:0007669"/>
    <property type="project" value="UniProtKB-EC"/>
</dbReference>
<comment type="function">
    <text evidence="1 12">Converts 2,5-diamino-6-(ribosylamino)-4(3h)-pyrimidinone 5'-phosphate into 5-amino-6-(ribosylamino)-2,4(1h,3h)-pyrimidinedione 5'-phosphate.</text>
</comment>
<feature type="binding site" evidence="14">
    <location>
        <position position="302"/>
    </location>
    <ligand>
        <name>substrate</name>
    </ligand>
</feature>
<feature type="binding site" evidence="15">
    <location>
        <position position="89"/>
    </location>
    <ligand>
        <name>Zn(2+)</name>
        <dbReference type="ChEBI" id="CHEBI:29105"/>
        <note>catalytic</note>
    </ligand>
</feature>
<evidence type="ECO:0000313" key="17">
    <source>
        <dbReference type="EMBL" id="GGH00426.1"/>
    </source>
</evidence>
<comment type="caution">
    <text evidence="17">The sequence shown here is derived from an EMBL/GenBank/DDBJ whole genome shotgun (WGS) entry which is preliminary data.</text>
</comment>
<dbReference type="PROSITE" id="PS00903">
    <property type="entry name" value="CYT_DCMP_DEAMINASES_1"/>
    <property type="match status" value="1"/>
</dbReference>
<keyword evidence="8 12" id="KW-0862">Zinc</keyword>
<evidence type="ECO:0000256" key="8">
    <source>
        <dbReference type="ARBA" id="ARBA00022833"/>
    </source>
</evidence>
<dbReference type="Gene3D" id="3.40.430.10">
    <property type="entry name" value="Dihydrofolate Reductase, subunit A"/>
    <property type="match status" value="1"/>
</dbReference>
<feature type="binding site" evidence="14">
    <location>
        <position position="208"/>
    </location>
    <ligand>
        <name>NADP(+)</name>
        <dbReference type="ChEBI" id="CHEBI:58349"/>
    </ligand>
</feature>
<dbReference type="EC" id="3.5.4.26" evidence="12"/>
<gene>
    <name evidence="17" type="primary">ribD</name>
    <name evidence="17" type="ORF">GCM10011416_18680</name>
</gene>
<comment type="similarity">
    <text evidence="5 12">In the C-terminal section; belongs to the HTP reductase family.</text>
</comment>
<dbReference type="GO" id="GO:0009231">
    <property type="term" value="P:riboflavin biosynthetic process"/>
    <property type="evidence" value="ECO:0007669"/>
    <property type="project" value="UniProtKB-KW"/>
</dbReference>
<feature type="binding site" evidence="14">
    <location>
        <position position="178"/>
    </location>
    <ligand>
        <name>NADP(+)</name>
        <dbReference type="ChEBI" id="CHEBI:58349"/>
    </ligand>
</feature>
<sequence>MNYTEHEKYMLRCLQLAKKGIGSTRPNPSVGAVVVLDGVIIGEGYTSAYGGAHAEVNAIAAVKDKNLLKKAVLYVSLEPCSHYGKTPPCADLIVTQQIPKVYIGCVDSHSLVAGKGIERLRSAGCSVTVGVLESQCREQLKRFFTVQEKNRPYILLKWAQTKDGFIAPLVKDKQKPVWISNVYSQQLAHKWRAEEQAILVGANTVLADNPSLNVRHWKGLNPIRVVLDKNIQLPTEATVFNGQVPTIVIYHQDVDVANTHLYANQSQRKHPLVFLSVDYLKPLAQQICAVLQSQQIQSVMIEGGAKTLQSFIDEGLWDEARVFEGEVSFEKGVEAPILKRSPFEIQKIHSDLLKTYKHD</sequence>
<dbReference type="InterPro" id="IPR050765">
    <property type="entry name" value="Riboflavin_Biosynth_HTPR"/>
</dbReference>
<evidence type="ECO:0000256" key="2">
    <source>
        <dbReference type="ARBA" id="ARBA00004882"/>
    </source>
</evidence>
<accession>A0A917MEJ6</accession>
<dbReference type="PANTHER" id="PTHR38011">
    <property type="entry name" value="DIHYDROFOLATE REDUCTASE FAMILY PROTEIN (AFU_ORTHOLOGUE AFUA_8G06820)"/>
    <property type="match status" value="1"/>
</dbReference>
<evidence type="ECO:0000256" key="15">
    <source>
        <dbReference type="PIRSR" id="PIRSR006769-3"/>
    </source>
</evidence>
<dbReference type="PROSITE" id="PS51747">
    <property type="entry name" value="CYT_DCMP_DEAMINASES_2"/>
    <property type="match status" value="1"/>
</dbReference>
<evidence type="ECO:0000256" key="1">
    <source>
        <dbReference type="ARBA" id="ARBA00002151"/>
    </source>
</evidence>
<organism evidence="17 18">
    <name type="scientific">Polaribacter pacificus</name>
    <dbReference type="NCBI Taxonomy" id="1775173"/>
    <lineage>
        <taxon>Bacteria</taxon>
        <taxon>Pseudomonadati</taxon>
        <taxon>Bacteroidota</taxon>
        <taxon>Flavobacteriia</taxon>
        <taxon>Flavobacteriales</taxon>
        <taxon>Flavobacteriaceae</taxon>
    </lineage>
</organism>
<evidence type="ECO:0000256" key="11">
    <source>
        <dbReference type="ARBA" id="ARBA00023268"/>
    </source>
</evidence>
<dbReference type="Pfam" id="PF01872">
    <property type="entry name" value="RibD_C"/>
    <property type="match status" value="1"/>
</dbReference>
<dbReference type="GO" id="GO:0008835">
    <property type="term" value="F:diaminohydroxyphosphoribosylaminopyrimidine deaminase activity"/>
    <property type="evidence" value="ECO:0007669"/>
    <property type="project" value="UniProtKB-EC"/>
</dbReference>
<dbReference type="InterPro" id="IPR002125">
    <property type="entry name" value="CMP_dCMP_dom"/>
</dbReference>
<dbReference type="RefSeq" id="WP_188599057.1">
    <property type="nucleotide sequence ID" value="NZ_BMJW01000002.1"/>
</dbReference>
<keyword evidence="12" id="KW-0378">Hydrolase</keyword>